<gene>
    <name evidence="1" type="ORF">GWI72_09415</name>
</gene>
<name>A0A7X5F2D2_9HYPH</name>
<dbReference type="PANTHER" id="PTHR36509">
    <property type="entry name" value="BLL3101 PROTEIN"/>
    <property type="match status" value="1"/>
</dbReference>
<dbReference type="AlphaFoldDB" id="A0A7X5F2D2"/>
<dbReference type="RefSeq" id="WP_161674256.1">
    <property type="nucleotide sequence ID" value="NZ_JAABLP010000001.1"/>
</dbReference>
<dbReference type="EMBL" id="JAABLQ010000001">
    <property type="protein sequence ID" value="NBN78485.1"/>
    <property type="molecule type" value="Genomic_DNA"/>
</dbReference>
<dbReference type="Gene3D" id="2.60.120.600">
    <property type="entry name" value="Domain of unknown function DUF1214, C-terminal domain"/>
    <property type="match status" value="1"/>
</dbReference>
<accession>A0A7X5F2D2</accession>
<dbReference type="SUPFAM" id="SSF160935">
    <property type="entry name" value="VPA0735-like"/>
    <property type="match status" value="1"/>
</dbReference>
<dbReference type="InterPro" id="IPR037049">
    <property type="entry name" value="DUF1214_C_sf"/>
</dbReference>
<proteinExistence type="predicted"/>
<sequence length="220" mass="22987">MKSAFPLGPETDWQKTETPEILQPSRMSPAARALALLATVVLAVALGLGSAWLALDREDLFQQIRIGVWGAHPQAGTPEADPYSAAIYARSGRVPLANGEGVAFTATTDSAGAPLSPGCTYRVSGQTPTARLWTLTAMDRHGRLLASAGDRVSLSSVGLLRAPDGSFGITASRRPHPGNWLPLGDGDGLTFVLRLYDAPITTGASLTGLAMPAITRISCP</sequence>
<dbReference type="PIRSF" id="PIRSF009471">
    <property type="entry name" value="UCP009471"/>
    <property type="match status" value="1"/>
</dbReference>
<comment type="caution">
    <text evidence="1">The sequence shown here is derived from an EMBL/GenBank/DDBJ whole genome shotgun (WGS) entry which is preliminary data.</text>
</comment>
<dbReference type="InterPro" id="IPR012038">
    <property type="entry name" value="UCP009471"/>
</dbReference>
<dbReference type="Proteomes" id="UP000586722">
    <property type="component" value="Unassembled WGS sequence"/>
</dbReference>
<evidence type="ECO:0000313" key="1">
    <source>
        <dbReference type="EMBL" id="NBN78485.1"/>
    </source>
</evidence>
<protein>
    <submittedName>
        <fullName evidence="1">DUF1214 domain-containing protein</fullName>
    </submittedName>
</protein>
<dbReference type="Pfam" id="PF06742">
    <property type="entry name" value="DUF1214"/>
    <property type="match status" value="1"/>
</dbReference>
<evidence type="ECO:0000313" key="2">
    <source>
        <dbReference type="Proteomes" id="UP000586722"/>
    </source>
</evidence>
<dbReference type="InterPro" id="IPR010621">
    <property type="entry name" value="DUF1214"/>
</dbReference>
<keyword evidence="2" id="KW-1185">Reference proteome</keyword>
<organism evidence="1 2">
    <name type="scientific">Pannonibacter tanglangensis</name>
    <dbReference type="NCBI Taxonomy" id="2750084"/>
    <lineage>
        <taxon>Bacteria</taxon>
        <taxon>Pseudomonadati</taxon>
        <taxon>Pseudomonadota</taxon>
        <taxon>Alphaproteobacteria</taxon>
        <taxon>Hyphomicrobiales</taxon>
        <taxon>Stappiaceae</taxon>
        <taxon>Pannonibacter</taxon>
    </lineage>
</organism>
<dbReference type="PANTHER" id="PTHR36509:SF2">
    <property type="entry name" value="BLL3101 PROTEIN"/>
    <property type="match status" value="1"/>
</dbReference>
<reference evidence="2" key="1">
    <citation type="submission" date="2020-01" db="EMBL/GenBank/DDBJ databases">
        <authorList>
            <person name="Fang Y."/>
            <person name="Sun R."/>
            <person name="Nie L."/>
            <person name="He J."/>
            <person name="Hao L."/>
            <person name="Wang L."/>
            <person name="Su S."/>
            <person name="Lv E."/>
            <person name="Zhang Z."/>
            <person name="Xie R."/>
            <person name="Liu H."/>
        </authorList>
    </citation>
    <scope>NUCLEOTIDE SEQUENCE [LARGE SCALE GENOMIC DNA]</scope>
    <source>
        <strain evidence="2">XCT-53</strain>
    </source>
</reference>